<dbReference type="WBParaSite" id="SVE_1896400.1">
    <property type="protein sequence ID" value="SVE_1896400.1"/>
    <property type="gene ID" value="SVE_1896400"/>
</dbReference>
<dbReference type="PANTHER" id="PTHR16052:SF0">
    <property type="entry name" value="TBCC DOMAIN-CONTAINING PROTEIN 1"/>
    <property type="match status" value="1"/>
</dbReference>
<dbReference type="PANTHER" id="PTHR16052">
    <property type="entry name" value="TBCC DOMAIN-CONTAINING PROTEIN 1"/>
    <property type="match status" value="1"/>
</dbReference>
<dbReference type="Proteomes" id="UP000035680">
    <property type="component" value="Unassembled WGS sequence"/>
</dbReference>
<dbReference type="InterPro" id="IPR016098">
    <property type="entry name" value="CAP/MinC_C"/>
</dbReference>
<dbReference type="Pfam" id="PF07986">
    <property type="entry name" value="TBCC"/>
    <property type="match status" value="1"/>
</dbReference>
<dbReference type="STRING" id="75913.A0A0K0G2L5"/>
<reference evidence="4" key="2">
    <citation type="submission" date="2015-08" db="UniProtKB">
        <authorList>
            <consortium name="WormBaseParasite"/>
        </authorList>
    </citation>
    <scope>IDENTIFICATION</scope>
</reference>
<comment type="similarity">
    <text evidence="1">Belongs to the TBCC family.</text>
</comment>
<sequence>MTTSGMDKEIVNVYKSYIWPRGDFSLNVDHSYISFGPSHVDTFKLALQFISYHGYYNGTPYITFGDWHHIAIHKMLLTDEISVEFFISAKHLEEMDSDNEKSIINKDDLMEEVIINSDLSIPLKNHDDKNIKLGRTKILFLALVIVMSGYRNFFSNECQNIQSFRIIHEYIKRNLKQFCSILLLCNQILMKRLIKESHKPVECIDGSTKIHIEHLHNFDIVFEGTIIDLLENVDERSILPQKCWNILSRKIVTTFGNNEIRFDEIVYVVDMILQQDMFAIHDLSPDNINNHSKQLNHFEQCHKKFTPSLGKKYRKLVIANWNHIEVFASPLYSGINLKLTNGTNKSSYIFYPQYAWSVVISDTYDCLPIIIGPVKDIIFINNVHNTSISVITYRIIIKNCSNVTIFLSSYTSPIISSDSKGIKLAPYNVFYSNLEKQLNASKMSLLPYDKNQWSKPIILDELFPQSMCSSKNDGTDKNVQVYNILSPDSFYIQPTLFDTNFNSDFFKYFRTKTIPTKFIKSWEISLKKVYQNNKDNFSNSMDALSKRDIQYLLKRCI</sequence>
<evidence type="ECO:0000259" key="2">
    <source>
        <dbReference type="PROSITE" id="PS51329"/>
    </source>
</evidence>
<organism evidence="3 4">
    <name type="scientific">Strongyloides venezuelensis</name>
    <name type="common">Threadworm</name>
    <dbReference type="NCBI Taxonomy" id="75913"/>
    <lineage>
        <taxon>Eukaryota</taxon>
        <taxon>Metazoa</taxon>
        <taxon>Ecdysozoa</taxon>
        <taxon>Nematoda</taxon>
        <taxon>Chromadorea</taxon>
        <taxon>Rhabditida</taxon>
        <taxon>Tylenchina</taxon>
        <taxon>Panagrolaimomorpha</taxon>
        <taxon>Strongyloidoidea</taxon>
        <taxon>Strongyloididae</taxon>
        <taxon>Strongyloides</taxon>
    </lineage>
</organism>
<name>A0A0K0G2L5_STRVS</name>
<dbReference type="Gene3D" id="2.160.20.70">
    <property type="match status" value="1"/>
</dbReference>
<protein>
    <submittedName>
        <fullName evidence="4">C-CAP/cofactor C-like domain-containing protein</fullName>
    </submittedName>
</protein>
<keyword evidence="3" id="KW-1185">Reference proteome</keyword>
<accession>A0A0K0G2L5</accession>
<dbReference type="InterPro" id="IPR012945">
    <property type="entry name" value="Tubulin-bd_cofactor_C_dom"/>
</dbReference>
<proteinExistence type="inferred from homology"/>
<evidence type="ECO:0000256" key="1">
    <source>
        <dbReference type="ARBA" id="ARBA00008848"/>
    </source>
</evidence>
<dbReference type="InterPro" id="IPR017901">
    <property type="entry name" value="C-CAP_CF_C-like"/>
</dbReference>
<dbReference type="AlphaFoldDB" id="A0A0K0G2L5"/>
<dbReference type="InterPro" id="IPR039589">
    <property type="entry name" value="TBCC1"/>
</dbReference>
<dbReference type="PROSITE" id="PS51329">
    <property type="entry name" value="C_CAP_COFACTOR_C"/>
    <property type="match status" value="1"/>
</dbReference>
<evidence type="ECO:0000313" key="4">
    <source>
        <dbReference type="WBParaSite" id="SVE_1896400.1"/>
    </source>
</evidence>
<feature type="domain" description="C-CAP/cofactor C-like" evidence="2">
    <location>
        <begin position="307"/>
        <end position="447"/>
    </location>
</feature>
<dbReference type="GO" id="GO:0051684">
    <property type="term" value="P:maintenance of Golgi location"/>
    <property type="evidence" value="ECO:0007669"/>
    <property type="project" value="TreeGrafter"/>
</dbReference>
<reference evidence="3" key="1">
    <citation type="submission" date="2014-07" db="EMBL/GenBank/DDBJ databases">
        <authorList>
            <person name="Martin A.A"/>
            <person name="De Silva N."/>
        </authorList>
    </citation>
    <scope>NUCLEOTIDE SEQUENCE</scope>
</reference>
<evidence type="ECO:0000313" key="3">
    <source>
        <dbReference type="Proteomes" id="UP000035680"/>
    </source>
</evidence>